<keyword evidence="6" id="KW-0067">ATP-binding</keyword>
<evidence type="ECO:0000256" key="1">
    <source>
        <dbReference type="ARBA" id="ARBA00004229"/>
    </source>
</evidence>
<feature type="domain" description="DNA2/NAM7 helicase helicase" evidence="7">
    <location>
        <begin position="1"/>
        <end position="33"/>
    </location>
</feature>
<dbReference type="GO" id="GO:0009507">
    <property type="term" value="C:chloroplast"/>
    <property type="evidence" value="ECO:0007669"/>
    <property type="project" value="UniProtKB-SubCell"/>
</dbReference>
<dbReference type="Gene3D" id="3.40.50.300">
    <property type="entry name" value="P-loop containing nucleotide triphosphate hydrolases"/>
    <property type="match status" value="2"/>
</dbReference>
<reference evidence="11" key="2">
    <citation type="submission" date="2012-11" db="EMBL/GenBank/DDBJ databases">
        <authorList>
            <person name="Kuo A."/>
            <person name="Curtis B.A."/>
            <person name="Tanifuji G."/>
            <person name="Burki F."/>
            <person name="Gruber A."/>
            <person name="Irimia M."/>
            <person name="Maruyama S."/>
            <person name="Arias M.C."/>
            <person name="Ball S.G."/>
            <person name="Gile G.H."/>
            <person name="Hirakawa Y."/>
            <person name="Hopkins J.F."/>
            <person name="Rensing S.A."/>
            <person name="Schmutz J."/>
            <person name="Symeonidi A."/>
            <person name="Elias M."/>
            <person name="Eveleigh R.J."/>
            <person name="Herman E.K."/>
            <person name="Klute M.J."/>
            <person name="Nakayama T."/>
            <person name="Obornik M."/>
            <person name="Reyes-Prieto A."/>
            <person name="Armbrust E.V."/>
            <person name="Aves S.J."/>
            <person name="Beiko R.G."/>
            <person name="Coutinho P."/>
            <person name="Dacks J.B."/>
            <person name="Durnford D.G."/>
            <person name="Fast N.M."/>
            <person name="Green B.R."/>
            <person name="Grisdale C."/>
            <person name="Hempe F."/>
            <person name="Henrissat B."/>
            <person name="Hoppner M.P."/>
            <person name="Ishida K.-I."/>
            <person name="Kim E."/>
            <person name="Koreny L."/>
            <person name="Kroth P.G."/>
            <person name="Liu Y."/>
            <person name="Malik S.-B."/>
            <person name="Maier U.G."/>
            <person name="McRose D."/>
            <person name="Mock T."/>
            <person name="Neilson J.A."/>
            <person name="Onodera N.T."/>
            <person name="Poole A.M."/>
            <person name="Pritham E.J."/>
            <person name="Richards T.A."/>
            <person name="Rocap G."/>
            <person name="Roy S.W."/>
            <person name="Sarai C."/>
            <person name="Schaack S."/>
            <person name="Shirato S."/>
            <person name="Slamovits C.H."/>
            <person name="Spencer D.F."/>
            <person name="Suzuki S."/>
            <person name="Worden A.Z."/>
            <person name="Zauner S."/>
            <person name="Barry K."/>
            <person name="Bell C."/>
            <person name="Bharti A.K."/>
            <person name="Crow J.A."/>
            <person name="Grimwood J."/>
            <person name="Kramer R."/>
            <person name="Lindquist E."/>
            <person name="Lucas S."/>
            <person name="Salamov A."/>
            <person name="McFadden G.I."/>
            <person name="Lane C.E."/>
            <person name="Keeling P.J."/>
            <person name="Gray M.W."/>
            <person name="Grigoriev I.V."/>
            <person name="Archibald J.M."/>
        </authorList>
    </citation>
    <scope>NUCLEOTIDE SEQUENCE</scope>
    <source>
        <strain evidence="11">CCMP2712</strain>
    </source>
</reference>
<keyword evidence="11" id="KW-1185">Reference proteome</keyword>
<name>L1IFE2_GUITC</name>
<dbReference type="EMBL" id="JH993100">
    <property type="protein sequence ID" value="EKX34953.1"/>
    <property type="molecule type" value="Genomic_DNA"/>
</dbReference>
<dbReference type="STRING" id="905079.L1IFE2"/>
<evidence type="ECO:0000259" key="8">
    <source>
        <dbReference type="Pfam" id="PF13087"/>
    </source>
</evidence>
<evidence type="ECO:0000313" key="11">
    <source>
        <dbReference type="Proteomes" id="UP000011087"/>
    </source>
</evidence>
<evidence type="ECO:0000256" key="3">
    <source>
        <dbReference type="ARBA" id="ARBA00022741"/>
    </source>
</evidence>
<dbReference type="InterPro" id="IPR041679">
    <property type="entry name" value="DNA2/NAM7-like_C"/>
</dbReference>
<evidence type="ECO:0000259" key="7">
    <source>
        <dbReference type="Pfam" id="PF13086"/>
    </source>
</evidence>
<dbReference type="Pfam" id="PF13087">
    <property type="entry name" value="AAA_12"/>
    <property type="match status" value="1"/>
</dbReference>
<dbReference type="KEGG" id="gtt:GUITHDRAFT_80206"/>
<comment type="subcellular location">
    <subcellularLocation>
        <location evidence="1">Plastid</location>
        <location evidence="1">Chloroplast</location>
    </subcellularLocation>
</comment>
<evidence type="ECO:0000256" key="4">
    <source>
        <dbReference type="ARBA" id="ARBA00022801"/>
    </source>
</evidence>
<keyword evidence="4" id="KW-0378">Hydrolase</keyword>
<evidence type="ECO:0000256" key="6">
    <source>
        <dbReference type="ARBA" id="ARBA00022840"/>
    </source>
</evidence>
<dbReference type="PaxDb" id="55529-EKX34953"/>
<evidence type="ECO:0008006" key="12">
    <source>
        <dbReference type="Google" id="ProtNLM"/>
    </source>
</evidence>
<dbReference type="SUPFAM" id="SSF52540">
    <property type="entry name" value="P-loop containing nucleoside triphosphate hydrolases"/>
    <property type="match status" value="1"/>
</dbReference>
<dbReference type="Pfam" id="PF13086">
    <property type="entry name" value="AAA_11"/>
    <property type="match status" value="1"/>
</dbReference>
<dbReference type="InterPro" id="IPR041677">
    <property type="entry name" value="DNA2/NAM7_AAA_11"/>
</dbReference>
<dbReference type="GeneID" id="17291659"/>
<evidence type="ECO:0000313" key="9">
    <source>
        <dbReference type="EMBL" id="EKX34953.1"/>
    </source>
</evidence>
<dbReference type="InterPro" id="IPR027417">
    <property type="entry name" value="P-loop_NTPase"/>
</dbReference>
<protein>
    <recommendedName>
        <fullName evidence="12">DNA2/NAM7 helicase-like C-terminal domain-containing protein</fullName>
    </recommendedName>
</protein>
<evidence type="ECO:0000313" key="10">
    <source>
        <dbReference type="EnsemblProtists" id="EKX34953"/>
    </source>
</evidence>
<dbReference type="GO" id="GO:0043139">
    <property type="term" value="F:5'-3' DNA helicase activity"/>
    <property type="evidence" value="ECO:0007669"/>
    <property type="project" value="TreeGrafter"/>
</dbReference>
<gene>
    <name evidence="9" type="ORF">GUITHDRAFT_80206</name>
</gene>
<dbReference type="HOGENOM" id="CLU_001666_0_1_1"/>
<comment type="similarity">
    <text evidence="2">Belongs to the DNA2/NAM7 helicase family.</text>
</comment>
<dbReference type="OMA" id="ANDLFYA"/>
<dbReference type="GO" id="GO:0005524">
    <property type="term" value="F:ATP binding"/>
    <property type="evidence" value="ECO:0007669"/>
    <property type="project" value="UniProtKB-KW"/>
</dbReference>
<dbReference type="EnsemblProtists" id="EKX34953">
    <property type="protein sequence ID" value="EKX34953"/>
    <property type="gene ID" value="GUITHDRAFT_80206"/>
</dbReference>
<dbReference type="InterPro" id="IPR050534">
    <property type="entry name" value="Coronavir_polyprotein_1ab"/>
</dbReference>
<proteinExistence type="inferred from homology"/>
<dbReference type="OrthoDB" id="6513042at2759"/>
<dbReference type="Proteomes" id="UP000011087">
    <property type="component" value="Unassembled WGS sequence"/>
</dbReference>
<dbReference type="eggNOG" id="KOG1803">
    <property type="taxonomic scope" value="Eukaryota"/>
</dbReference>
<dbReference type="GO" id="GO:0016787">
    <property type="term" value="F:hydrolase activity"/>
    <property type="evidence" value="ECO:0007669"/>
    <property type="project" value="UniProtKB-KW"/>
</dbReference>
<evidence type="ECO:0000256" key="2">
    <source>
        <dbReference type="ARBA" id="ARBA00007913"/>
    </source>
</evidence>
<dbReference type="CDD" id="cd18808">
    <property type="entry name" value="SF1_C_Upf1"/>
    <property type="match status" value="1"/>
</dbReference>
<organism evidence="9">
    <name type="scientific">Guillardia theta (strain CCMP2712)</name>
    <name type="common">Cryptophyte</name>
    <dbReference type="NCBI Taxonomy" id="905079"/>
    <lineage>
        <taxon>Eukaryota</taxon>
        <taxon>Cryptophyceae</taxon>
        <taxon>Pyrenomonadales</taxon>
        <taxon>Geminigeraceae</taxon>
        <taxon>Guillardia</taxon>
    </lineage>
</organism>
<dbReference type="PANTHER" id="PTHR43788">
    <property type="entry name" value="DNA2/NAM7 HELICASE FAMILY MEMBER"/>
    <property type="match status" value="1"/>
</dbReference>
<feature type="non-terminal residue" evidence="9">
    <location>
        <position position="1"/>
    </location>
</feature>
<accession>L1IFE2</accession>
<dbReference type="PANTHER" id="PTHR43788:SF8">
    <property type="entry name" value="DNA-BINDING PROTEIN SMUBP-2"/>
    <property type="match status" value="1"/>
</dbReference>
<dbReference type="AlphaFoldDB" id="L1IFE2"/>
<dbReference type="FunFam" id="3.40.50.300:FF:000326">
    <property type="entry name" value="P-loop containing nucleoside triphosphate hydrolase"/>
    <property type="match status" value="1"/>
</dbReference>
<reference evidence="10" key="3">
    <citation type="submission" date="2016-03" db="UniProtKB">
        <authorList>
            <consortium name="EnsemblProtists"/>
        </authorList>
    </citation>
    <scope>IDENTIFICATION</scope>
</reference>
<evidence type="ECO:0000256" key="5">
    <source>
        <dbReference type="ARBA" id="ARBA00022806"/>
    </source>
</evidence>
<reference evidence="9 11" key="1">
    <citation type="journal article" date="2012" name="Nature">
        <title>Algal genomes reveal evolutionary mosaicism and the fate of nucleomorphs.</title>
        <authorList>
            <consortium name="DOE Joint Genome Institute"/>
            <person name="Curtis B.A."/>
            <person name="Tanifuji G."/>
            <person name="Burki F."/>
            <person name="Gruber A."/>
            <person name="Irimia M."/>
            <person name="Maruyama S."/>
            <person name="Arias M.C."/>
            <person name="Ball S.G."/>
            <person name="Gile G.H."/>
            <person name="Hirakawa Y."/>
            <person name="Hopkins J.F."/>
            <person name="Kuo A."/>
            <person name="Rensing S.A."/>
            <person name="Schmutz J."/>
            <person name="Symeonidi A."/>
            <person name="Elias M."/>
            <person name="Eveleigh R.J."/>
            <person name="Herman E.K."/>
            <person name="Klute M.J."/>
            <person name="Nakayama T."/>
            <person name="Obornik M."/>
            <person name="Reyes-Prieto A."/>
            <person name="Armbrust E.V."/>
            <person name="Aves S.J."/>
            <person name="Beiko R.G."/>
            <person name="Coutinho P."/>
            <person name="Dacks J.B."/>
            <person name="Durnford D.G."/>
            <person name="Fast N.M."/>
            <person name="Green B.R."/>
            <person name="Grisdale C.J."/>
            <person name="Hempel F."/>
            <person name="Henrissat B."/>
            <person name="Hoppner M.P."/>
            <person name="Ishida K."/>
            <person name="Kim E."/>
            <person name="Koreny L."/>
            <person name="Kroth P.G."/>
            <person name="Liu Y."/>
            <person name="Malik S.B."/>
            <person name="Maier U.G."/>
            <person name="McRose D."/>
            <person name="Mock T."/>
            <person name="Neilson J.A."/>
            <person name="Onodera N.T."/>
            <person name="Poole A.M."/>
            <person name="Pritham E.J."/>
            <person name="Richards T.A."/>
            <person name="Rocap G."/>
            <person name="Roy S.W."/>
            <person name="Sarai C."/>
            <person name="Schaack S."/>
            <person name="Shirato S."/>
            <person name="Slamovits C.H."/>
            <person name="Spencer D.F."/>
            <person name="Suzuki S."/>
            <person name="Worden A.Z."/>
            <person name="Zauner S."/>
            <person name="Barry K."/>
            <person name="Bell C."/>
            <person name="Bharti A.K."/>
            <person name="Crow J.A."/>
            <person name="Grimwood J."/>
            <person name="Kramer R."/>
            <person name="Lindquist E."/>
            <person name="Lucas S."/>
            <person name="Salamov A."/>
            <person name="McFadden G.I."/>
            <person name="Lane C.E."/>
            <person name="Keeling P.J."/>
            <person name="Gray M.W."/>
            <person name="Grigoriev I.V."/>
            <person name="Archibald J.M."/>
        </authorList>
    </citation>
    <scope>NUCLEOTIDE SEQUENCE</scope>
    <source>
        <strain evidence="9 11">CCMP2712</strain>
    </source>
</reference>
<keyword evidence="3" id="KW-0547">Nucleotide-binding</keyword>
<dbReference type="RefSeq" id="XP_005821933.1">
    <property type="nucleotide sequence ID" value="XM_005821876.1"/>
</dbReference>
<keyword evidence="5" id="KW-0347">Helicase</keyword>
<dbReference type="InterPro" id="IPR047187">
    <property type="entry name" value="SF1_C_Upf1"/>
</dbReference>
<dbReference type="GO" id="GO:0005694">
    <property type="term" value="C:chromosome"/>
    <property type="evidence" value="ECO:0007669"/>
    <property type="project" value="UniProtKB-ARBA"/>
</dbReference>
<feature type="domain" description="DNA2/NAM7 helicase-like C-terminal" evidence="8">
    <location>
        <begin position="41"/>
        <end position="228"/>
    </location>
</feature>
<sequence length="228" mass="25333">MAVEVSCWIPILRSKRLVLAGDDCQLAPTIISKEAADKGLGRTLFQRVREEHGEEVMRMLTVQYRMHEDISDWSSGAMYGGRLVPADGVRRRTLLELPGVKETAETSSVLVVIDTDGCGMEEEQDEKGSSRNEGEALVVQEHLERLLAAGVQEESIGVLAPYNGQVAVLRDRLKEKYRGVEIGTVDGFQGREKDALLLSLVRSNTRREVGFLSDDRRLNVAITRAKSH</sequence>